<keyword evidence="5" id="KW-0418">Kinase</keyword>
<evidence type="ECO:0000256" key="2">
    <source>
        <dbReference type="ARBA" id="ARBA00022527"/>
    </source>
</evidence>
<dbReference type="InterPro" id="IPR000719">
    <property type="entry name" value="Prot_kinase_dom"/>
</dbReference>
<dbReference type="PROSITE" id="PS50011">
    <property type="entry name" value="PROTEIN_KINASE_DOM"/>
    <property type="match status" value="1"/>
</dbReference>
<keyword evidence="3" id="KW-0808">Transferase</keyword>
<evidence type="ECO:0000256" key="4">
    <source>
        <dbReference type="ARBA" id="ARBA00022741"/>
    </source>
</evidence>
<organism evidence="10 11">
    <name type="scientific">Purpureocillium lilacinum</name>
    <name type="common">Paecilomyces lilacinus</name>
    <dbReference type="NCBI Taxonomy" id="33203"/>
    <lineage>
        <taxon>Eukaryota</taxon>
        <taxon>Fungi</taxon>
        <taxon>Dikarya</taxon>
        <taxon>Ascomycota</taxon>
        <taxon>Pezizomycotina</taxon>
        <taxon>Sordariomycetes</taxon>
        <taxon>Hypocreomycetidae</taxon>
        <taxon>Hypocreales</taxon>
        <taxon>Ophiocordycipitaceae</taxon>
        <taxon>Purpureocillium</taxon>
    </lineage>
</organism>
<dbReference type="InterPro" id="IPR051334">
    <property type="entry name" value="SRPK"/>
</dbReference>
<name>A0ABR0BRK5_PURLI</name>
<dbReference type="InterPro" id="IPR011009">
    <property type="entry name" value="Kinase-like_dom_sf"/>
</dbReference>
<dbReference type="Proteomes" id="UP001287286">
    <property type="component" value="Unassembled WGS sequence"/>
</dbReference>
<comment type="caution">
    <text evidence="10">The sequence shown here is derived from an EMBL/GenBank/DDBJ whole genome shotgun (WGS) entry which is preliminary data.</text>
</comment>
<dbReference type="EC" id="2.7.11.1" evidence="1"/>
<dbReference type="SUPFAM" id="SSF56112">
    <property type="entry name" value="Protein kinase-like (PK-like)"/>
    <property type="match status" value="1"/>
</dbReference>
<evidence type="ECO:0000256" key="6">
    <source>
        <dbReference type="ARBA" id="ARBA00022840"/>
    </source>
</evidence>
<protein>
    <recommendedName>
        <fullName evidence="1">non-specific serine/threonine protein kinase</fullName>
        <ecNumber evidence="1">2.7.11.1</ecNumber>
    </recommendedName>
</protein>
<evidence type="ECO:0000256" key="1">
    <source>
        <dbReference type="ARBA" id="ARBA00012513"/>
    </source>
</evidence>
<proteinExistence type="predicted"/>
<evidence type="ECO:0000313" key="10">
    <source>
        <dbReference type="EMBL" id="KAK4086571.1"/>
    </source>
</evidence>
<evidence type="ECO:0000256" key="8">
    <source>
        <dbReference type="ARBA" id="ARBA00048679"/>
    </source>
</evidence>
<comment type="catalytic activity">
    <reaction evidence="8">
        <text>L-seryl-[protein] + ATP = O-phospho-L-seryl-[protein] + ADP + H(+)</text>
        <dbReference type="Rhea" id="RHEA:17989"/>
        <dbReference type="Rhea" id="RHEA-COMP:9863"/>
        <dbReference type="Rhea" id="RHEA-COMP:11604"/>
        <dbReference type="ChEBI" id="CHEBI:15378"/>
        <dbReference type="ChEBI" id="CHEBI:29999"/>
        <dbReference type="ChEBI" id="CHEBI:30616"/>
        <dbReference type="ChEBI" id="CHEBI:83421"/>
        <dbReference type="ChEBI" id="CHEBI:456216"/>
        <dbReference type="EC" id="2.7.11.1"/>
    </reaction>
</comment>
<keyword evidence="11" id="KW-1185">Reference proteome</keyword>
<dbReference type="PANTHER" id="PTHR47634:SF9">
    <property type="entry name" value="PROTEIN KINASE DOMAIN-CONTAINING PROTEIN-RELATED"/>
    <property type="match status" value="1"/>
</dbReference>
<evidence type="ECO:0000256" key="5">
    <source>
        <dbReference type="ARBA" id="ARBA00022777"/>
    </source>
</evidence>
<feature type="domain" description="Protein kinase" evidence="9">
    <location>
        <begin position="175"/>
        <end position="543"/>
    </location>
</feature>
<sequence length="572" mass="63519">MNAAMTRPFDATGELTHCFAFLSPLLRPGAFAPNSLSNIVGLARRIRSSASSIILELLHTLPCRCWSWRNLDFALLGSDTAMSRHLRCAASPRPGQRHCSSAVLLIGGQTRLRLETRPRSPPYVAAPCSVGSARFSSSRTPNVEYEYIEDVERLAYYRPGGYHPVTIGDRLGNRYRVIHKLGFGSYSTTWLARDEERKSLVATKVGTAESTTRELEILSALASTKGDSETAGCGRSLIPRLLDHFKVEGPNGVHPCYVTVPARTSLSGAKDGSYVRLFSLDVARALAAQLAVAVAFTHAQGFVHGDLHLGNILLRLPRELDSLSDDEIYDRYGAPELEPVRRLEGGALPLGVPSHGVQSVWLGKASEDVRLSEAAMLLVDFGAAFSPAHESRCESHAPLSIRPPEARFEAGKPLSFPADIWTMACSIWTILAQRPLFEDILATPDNTTCEQLDVLGDLPPEWWNKWEARRQWFNEDGSPIQDRFLRSWETRFEDSVQKPRQRGRMPSIEAEERDAIVAMLRPMLSFRPETRLTAGQVLRSNWMEKWALSAYEKMLAYSAVNGLSRSVGRVAY</sequence>
<dbReference type="Gene3D" id="3.30.200.20">
    <property type="entry name" value="Phosphorylase Kinase, domain 1"/>
    <property type="match status" value="1"/>
</dbReference>
<dbReference type="SMART" id="SM00220">
    <property type="entry name" value="S_TKc"/>
    <property type="match status" value="1"/>
</dbReference>
<gene>
    <name evidence="10" type="ORF">Purlil1_9187</name>
</gene>
<evidence type="ECO:0000256" key="3">
    <source>
        <dbReference type="ARBA" id="ARBA00022679"/>
    </source>
</evidence>
<reference evidence="10 11" key="1">
    <citation type="journal article" date="2024" name="Microbiol. Resour. Announc.">
        <title>Genome annotations for the ascomycete fungi Trichoderma harzianum, Trichoderma aggressivum, and Purpureocillium lilacinum.</title>
        <authorList>
            <person name="Beijen E.P.W."/>
            <person name="Ohm R.A."/>
        </authorList>
    </citation>
    <scope>NUCLEOTIDE SEQUENCE [LARGE SCALE GENOMIC DNA]</scope>
    <source>
        <strain evidence="10 11">CBS 150709</strain>
    </source>
</reference>
<dbReference type="Gene3D" id="1.10.510.10">
    <property type="entry name" value="Transferase(Phosphotransferase) domain 1"/>
    <property type="match status" value="1"/>
</dbReference>
<dbReference type="EMBL" id="JAWRVI010000040">
    <property type="protein sequence ID" value="KAK4086571.1"/>
    <property type="molecule type" value="Genomic_DNA"/>
</dbReference>
<evidence type="ECO:0000259" key="9">
    <source>
        <dbReference type="PROSITE" id="PS50011"/>
    </source>
</evidence>
<comment type="catalytic activity">
    <reaction evidence="7">
        <text>L-threonyl-[protein] + ATP = O-phospho-L-threonyl-[protein] + ADP + H(+)</text>
        <dbReference type="Rhea" id="RHEA:46608"/>
        <dbReference type="Rhea" id="RHEA-COMP:11060"/>
        <dbReference type="Rhea" id="RHEA-COMP:11605"/>
        <dbReference type="ChEBI" id="CHEBI:15378"/>
        <dbReference type="ChEBI" id="CHEBI:30013"/>
        <dbReference type="ChEBI" id="CHEBI:30616"/>
        <dbReference type="ChEBI" id="CHEBI:61977"/>
        <dbReference type="ChEBI" id="CHEBI:456216"/>
        <dbReference type="EC" id="2.7.11.1"/>
    </reaction>
</comment>
<accession>A0ABR0BRK5</accession>
<keyword evidence="4" id="KW-0547">Nucleotide-binding</keyword>
<keyword evidence="6" id="KW-0067">ATP-binding</keyword>
<dbReference type="PANTHER" id="PTHR47634">
    <property type="entry name" value="PROTEIN KINASE DOMAIN-CONTAINING PROTEIN-RELATED"/>
    <property type="match status" value="1"/>
</dbReference>
<evidence type="ECO:0000313" key="11">
    <source>
        <dbReference type="Proteomes" id="UP001287286"/>
    </source>
</evidence>
<keyword evidence="2" id="KW-0723">Serine/threonine-protein kinase</keyword>
<evidence type="ECO:0000256" key="7">
    <source>
        <dbReference type="ARBA" id="ARBA00047899"/>
    </source>
</evidence>